<protein>
    <submittedName>
        <fullName evidence="1">Uncharacterized protein</fullName>
    </submittedName>
</protein>
<reference evidence="1" key="1">
    <citation type="submission" date="2023-10" db="EMBL/GenBank/DDBJ databases">
        <authorList>
            <person name="Chen Y."/>
            <person name="Shah S."/>
            <person name="Dougan E. K."/>
            <person name="Thang M."/>
            <person name="Chan C."/>
        </authorList>
    </citation>
    <scope>NUCLEOTIDE SEQUENCE [LARGE SCALE GENOMIC DNA]</scope>
</reference>
<keyword evidence="2" id="KW-1185">Reference proteome</keyword>
<sequence>AIEVKADPRQFRGGGIGAKEPGKLNTLQEFWGGKKSQGFAGGQQLDKSSRLSKVEAQAALQRLVSAGSDLNEDGAPAQEADRPARLSLLRCGARFTRIRRRRSRAGREPTAPAK</sequence>
<proteinExistence type="predicted"/>
<comment type="caution">
    <text evidence="1">The sequence shown here is derived from an EMBL/GenBank/DDBJ whole genome shotgun (WGS) entry which is preliminary data.</text>
</comment>
<organism evidence="1 2">
    <name type="scientific">Prorocentrum cordatum</name>
    <dbReference type="NCBI Taxonomy" id="2364126"/>
    <lineage>
        <taxon>Eukaryota</taxon>
        <taxon>Sar</taxon>
        <taxon>Alveolata</taxon>
        <taxon>Dinophyceae</taxon>
        <taxon>Prorocentrales</taxon>
        <taxon>Prorocentraceae</taxon>
        <taxon>Prorocentrum</taxon>
    </lineage>
</organism>
<gene>
    <name evidence="1" type="ORF">PCOR1329_LOCUS34843</name>
</gene>
<dbReference type="EMBL" id="CAUYUJ010014267">
    <property type="protein sequence ID" value="CAK0839061.1"/>
    <property type="molecule type" value="Genomic_DNA"/>
</dbReference>
<name>A0ABN9T2R6_9DINO</name>
<evidence type="ECO:0000313" key="1">
    <source>
        <dbReference type="EMBL" id="CAK0839061.1"/>
    </source>
</evidence>
<evidence type="ECO:0000313" key="2">
    <source>
        <dbReference type="Proteomes" id="UP001189429"/>
    </source>
</evidence>
<dbReference type="Proteomes" id="UP001189429">
    <property type="component" value="Unassembled WGS sequence"/>
</dbReference>
<feature type="non-terminal residue" evidence="1">
    <location>
        <position position="1"/>
    </location>
</feature>
<accession>A0ABN9T2R6</accession>